<keyword evidence="2" id="KW-1185">Reference proteome</keyword>
<dbReference type="Proteomes" id="UP001162164">
    <property type="component" value="Unassembled WGS sequence"/>
</dbReference>
<evidence type="ECO:0000313" key="2">
    <source>
        <dbReference type="Proteomes" id="UP001162164"/>
    </source>
</evidence>
<accession>A0ABQ9JTE1</accession>
<gene>
    <name evidence="1" type="ORF">NQ317_005483</name>
</gene>
<dbReference type="EMBL" id="JAPWTJ010000203">
    <property type="protein sequence ID" value="KAJ8981086.1"/>
    <property type="molecule type" value="Genomic_DNA"/>
</dbReference>
<comment type="caution">
    <text evidence="1">The sequence shown here is derived from an EMBL/GenBank/DDBJ whole genome shotgun (WGS) entry which is preliminary data.</text>
</comment>
<proteinExistence type="predicted"/>
<protein>
    <submittedName>
        <fullName evidence="1">Uncharacterized protein</fullName>
    </submittedName>
</protein>
<name>A0ABQ9JTE1_9CUCU</name>
<evidence type="ECO:0000313" key="1">
    <source>
        <dbReference type="EMBL" id="KAJ8981086.1"/>
    </source>
</evidence>
<reference evidence="1" key="1">
    <citation type="journal article" date="2023" name="Insect Mol. Biol.">
        <title>Genome sequencing provides insights into the evolution of gene families encoding plant cell wall-degrading enzymes in longhorned beetles.</title>
        <authorList>
            <person name="Shin N.R."/>
            <person name="Okamura Y."/>
            <person name="Kirsch R."/>
            <person name="Pauchet Y."/>
        </authorList>
    </citation>
    <scope>NUCLEOTIDE SEQUENCE</scope>
    <source>
        <strain evidence="1">MMC_N1</strain>
    </source>
</reference>
<organism evidence="1 2">
    <name type="scientific">Molorchus minor</name>
    <dbReference type="NCBI Taxonomy" id="1323400"/>
    <lineage>
        <taxon>Eukaryota</taxon>
        <taxon>Metazoa</taxon>
        <taxon>Ecdysozoa</taxon>
        <taxon>Arthropoda</taxon>
        <taxon>Hexapoda</taxon>
        <taxon>Insecta</taxon>
        <taxon>Pterygota</taxon>
        <taxon>Neoptera</taxon>
        <taxon>Endopterygota</taxon>
        <taxon>Coleoptera</taxon>
        <taxon>Polyphaga</taxon>
        <taxon>Cucujiformia</taxon>
        <taxon>Chrysomeloidea</taxon>
        <taxon>Cerambycidae</taxon>
        <taxon>Lamiinae</taxon>
        <taxon>Monochamini</taxon>
        <taxon>Molorchus</taxon>
    </lineage>
</organism>
<sequence length="186" mass="22474">MVQHDIFLRHHFDKMFLRFLIILKEWILRSLKHTRVFEHDGAAGVLEINKCFKDQLSTNTLRYFFIDKNRTWAYYILCRLGRIKQKLRGIVHQDRYIFFQDDRDWKVDRILKKKKKKEGMESPKSSTRSIVNSALSDLIPKKSKRQYEKCYSEFKDWCDKQNVKTMSENILLPYLMQQSKVVKSST</sequence>